<keyword evidence="4" id="KW-1185">Reference proteome</keyword>
<gene>
    <name evidence="3" type="ORF">NJQ99_09040</name>
</gene>
<evidence type="ECO:0000259" key="2">
    <source>
        <dbReference type="Pfam" id="PF04073"/>
    </source>
</evidence>
<dbReference type="Pfam" id="PF04073">
    <property type="entry name" value="tRNA_edit"/>
    <property type="match status" value="1"/>
</dbReference>
<dbReference type="InterPro" id="IPR007214">
    <property type="entry name" value="YbaK/aa-tRNA-synth-assoc-dom"/>
</dbReference>
<dbReference type="RefSeq" id="WP_269332506.1">
    <property type="nucleotide sequence ID" value="NZ_JAMZFT010000002.1"/>
</dbReference>
<comment type="caution">
    <text evidence="3">The sequence shown here is derived from an EMBL/GenBank/DDBJ whole genome shotgun (WGS) entry which is preliminary data.</text>
</comment>
<dbReference type="PANTHER" id="PTHR31423">
    <property type="entry name" value="YBAK DOMAIN-CONTAINING PROTEIN"/>
    <property type="match status" value="1"/>
</dbReference>
<dbReference type="Proteomes" id="UP001055804">
    <property type="component" value="Unassembled WGS sequence"/>
</dbReference>
<dbReference type="InterPro" id="IPR036754">
    <property type="entry name" value="YbaK/aa-tRNA-synt-asso_dom_sf"/>
</dbReference>
<evidence type="ECO:0000256" key="1">
    <source>
        <dbReference type="ARBA" id="ARBA00010201"/>
    </source>
</evidence>
<dbReference type="AlphaFoldDB" id="A0A9J6PJ24"/>
<accession>A0A9J6PJ24</accession>
<dbReference type="GO" id="GO:0002161">
    <property type="term" value="F:aminoacyl-tRNA deacylase activity"/>
    <property type="evidence" value="ECO:0007669"/>
    <property type="project" value="InterPro"/>
</dbReference>
<sequence>MSTQQDAPLDEQALLARLSGLGITVTHHRHPPLFTVEDSQTLRGDIPGAHTKNLFLKDKKGRIYLVTTLEDRPIRMKALERLIGSARLSFGKPELLEEVLGVKPGSVTPLAVVNDREGLVDLVLDADLLAQGTVNVHPLHNEATLTMSADDLVRFVAENGHAPHIMSLKDAETD</sequence>
<evidence type="ECO:0000313" key="4">
    <source>
        <dbReference type="Proteomes" id="UP001055804"/>
    </source>
</evidence>
<dbReference type="SUPFAM" id="SSF55826">
    <property type="entry name" value="YbaK/ProRS associated domain"/>
    <property type="match status" value="1"/>
</dbReference>
<dbReference type="FunFam" id="3.90.960.10:FF:000005">
    <property type="entry name" value="Putative prolyl-tRNA synthetase"/>
    <property type="match status" value="1"/>
</dbReference>
<dbReference type="InterPro" id="IPR040285">
    <property type="entry name" value="ProX/PRXD1"/>
</dbReference>
<dbReference type="EMBL" id="JAMZFT010000002">
    <property type="protein sequence ID" value="MCP1336551.1"/>
    <property type="molecule type" value="Genomic_DNA"/>
</dbReference>
<evidence type="ECO:0000313" key="3">
    <source>
        <dbReference type="EMBL" id="MCP1336551.1"/>
    </source>
</evidence>
<organism evidence="3 4">
    <name type="scientific">Futiania mangrovi</name>
    <dbReference type="NCBI Taxonomy" id="2959716"/>
    <lineage>
        <taxon>Bacteria</taxon>
        <taxon>Pseudomonadati</taxon>
        <taxon>Pseudomonadota</taxon>
        <taxon>Alphaproteobacteria</taxon>
        <taxon>Futianiales</taxon>
        <taxon>Futianiaceae</taxon>
        <taxon>Futiania</taxon>
    </lineage>
</organism>
<dbReference type="PANTHER" id="PTHR31423:SF3">
    <property type="entry name" value="PROLYL-TRNA SYNTHETASE ASSOCIATED DOMAIN-CONTAINING PROTEIN 1-RELATED"/>
    <property type="match status" value="1"/>
</dbReference>
<comment type="similarity">
    <text evidence="1">Belongs to the PRORSD1 family.</text>
</comment>
<protein>
    <submittedName>
        <fullName evidence="3">Prolyl-tRNA synthetase associated domain-containing protein</fullName>
    </submittedName>
</protein>
<name>A0A9J6PJ24_9PROT</name>
<reference evidence="3" key="1">
    <citation type="submission" date="2022-06" db="EMBL/GenBank/DDBJ databases">
        <title>Isolation and Genomics of Futiania mangrovii gen. nov., sp. nov., a Rare and Metabolically-versatile member in the Class Alphaproteobacteria.</title>
        <authorList>
            <person name="Liu L."/>
            <person name="Huang W.-C."/>
            <person name="Pan J."/>
            <person name="Li J."/>
            <person name="Huang Y."/>
            <person name="Du H."/>
            <person name="Liu Y."/>
            <person name="Li M."/>
        </authorList>
    </citation>
    <scope>NUCLEOTIDE SEQUENCE</scope>
    <source>
        <strain evidence="3">FT118</strain>
    </source>
</reference>
<feature type="domain" description="YbaK/aminoacyl-tRNA synthetase-associated" evidence="2">
    <location>
        <begin position="30"/>
        <end position="155"/>
    </location>
</feature>
<dbReference type="CDD" id="cd04335">
    <property type="entry name" value="PrdX_deacylase"/>
    <property type="match status" value="1"/>
</dbReference>
<dbReference type="Gene3D" id="3.90.960.10">
    <property type="entry name" value="YbaK/aminoacyl-tRNA synthetase-associated domain"/>
    <property type="match status" value="1"/>
</dbReference>
<proteinExistence type="inferred from homology"/>